<accession>A0A060I8W5</accession>
<dbReference type="HOGENOM" id="CLU_083880_0_0_5"/>
<reference evidence="2 3" key="1">
    <citation type="submission" date="2013-12" db="EMBL/GenBank/DDBJ databases">
        <title>Complete genome sequence of Rhizobium etli bv. mimosae IE4771.</title>
        <authorList>
            <person name="Bustos P."/>
            <person name="Santamaria R.I."/>
            <person name="Lozano L."/>
            <person name="Ormeno-Orrillo E."/>
            <person name="Rogel M.A."/>
            <person name="Romero D."/>
            <person name="Cevallos M.A."/>
            <person name="Martinez-Romero E."/>
            <person name="Gonzalez V."/>
        </authorList>
    </citation>
    <scope>NUCLEOTIDE SEQUENCE [LARGE SCALE GENOMIC DNA]</scope>
    <source>
        <strain evidence="2 3">IE4771</strain>
    </source>
</reference>
<keyword evidence="1" id="KW-0812">Transmembrane</keyword>
<evidence type="ECO:0000313" key="3">
    <source>
        <dbReference type="Proteomes" id="UP000027180"/>
    </source>
</evidence>
<organism evidence="2 3">
    <name type="scientific">Rhizobium etli bv. mimosae str. IE4771</name>
    <dbReference type="NCBI Taxonomy" id="1432050"/>
    <lineage>
        <taxon>Bacteria</taxon>
        <taxon>Pseudomonadati</taxon>
        <taxon>Pseudomonadota</taxon>
        <taxon>Alphaproteobacteria</taxon>
        <taxon>Hyphomicrobiales</taxon>
        <taxon>Rhizobiaceae</taxon>
        <taxon>Rhizobium/Agrobacterium group</taxon>
        <taxon>Rhizobium</taxon>
    </lineage>
</organism>
<dbReference type="KEGG" id="rei:IE4771_CH02946"/>
<evidence type="ECO:0000256" key="1">
    <source>
        <dbReference type="SAM" id="Phobius"/>
    </source>
</evidence>
<keyword evidence="1" id="KW-1133">Transmembrane helix</keyword>
<dbReference type="AlphaFoldDB" id="A0A060I8W5"/>
<dbReference type="EMBL" id="CP006986">
    <property type="protein sequence ID" value="AIC28041.1"/>
    <property type="molecule type" value="Genomic_DNA"/>
</dbReference>
<sequence>MNETNPIVTEADLHAYADGQVPETSRARIEAYLADNPEDAAMVAEWQAQNAGIRSLFAGYERAKDSDPLLVSPPRTASPAAKRFAIAAAAVLVFALGALTGHYGPALVQKPDLQLAGSETLPKQAETAFTVYAAEVRHPVEVFADEEAHLATWLGKRLAIENLKIPNLQPLGFKLVGGRLLPVDGRPGAMFMYENQAGERLTVMVGRNKENRTTSFRFASSGNLETFYWIDGELGYAVTGEISRETLRAVAEECYRQFPS</sequence>
<keyword evidence="1" id="KW-0472">Membrane</keyword>
<proteinExistence type="predicted"/>
<name>A0A060I8W5_RHIET</name>
<dbReference type="OrthoDB" id="7187254at2"/>
<evidence type="ECO:0000313" key="2">
    <source>
        <dbReference type="EMBL" id="AIC28041.1"/>
    </source>
</evidence>
<feature type="transmembrane region" description="Helical" evidence="1">
    <location>
        <begin position="84"/>
        <end position="104"/>
    </location>
</feature>
<protein>
    <submittedName>
        <fullName evidence="2">Anti-sigma factor protein</fullName>
    </submittedName>
</protein>
<dbReference type="RefSeq" id="WP_010059874.1">
    <property type="nucleotide sequence ID" value="NZ_CP006986.1"/>
</dbReference>
<gene>
    <name evidence="2" type="ORF">IE4771_CH02946</name>
</gene>
<dbReference type="Proteomes" id="UP000027180">
    <property type="component" value="Chromosome"/>
</dbReference>